<dbReference type="KEGG" id="bnn:FOA43_000764"/>
<dbReference type="GeneID" id="62194165"/>
<evidence type="ECO:0000313" key="3">
    <source>
        <dbReference type="EMBL" id="QPG73453.1"/>
    </source>
</evidence>
<feature type="compositionally biased region" description="Low complexity" evidence="1">
    <location>
        <begin position="20"/>
        <end position="31"/>
    </location>
</feature>
<organism evidence="3 4">
    <name type="scientific">Eeniella nana</name>
    <name type="common">Yeast</name>
    <name type="synonym">Brettanomyces nanus</name>
    <dbReference type="NCBI Taxonomy" id="13502"/>
    <lineage>
        <taxon>Eukaryota</taxon>
        <taxon>Fungi</taxon>
        <taxon>Dikarya</taxon>
        <taxon>Ascomycota</taxon>
        <taxon>Saccharomycotina</taxon>
        <taxon>Pichiomycetes</taxon>
        <taxon>Pichiales</taxon>
        <taxon>Pichiaceae</taxon>
        <taxon>Brettanomyces</taxon>
    </lineage>
</organism>
<feature type="transmembrane region" description="Helical" evidence="2">
    <location>
        <begin position="742"/>
        <end position="759"/>
    </location>
</feature>
<reference evidence="3" key="1">
    <citation type="submission" date="2020-10" db="EMBL/GenBank/DDBJ databases">
        <authorList>
            <person name="Roach M.J.R."/>
        </authorList>
    </citation>
    <scope>NUCLEOTIDE SEQUENCE</scope>
    <source>
        <strain evidence="3">CBS 1945</strain>
    </source>
</reference>
<protein>
    <submittedName>
        <fullName evidence="3">Uncharacterized protein</fullName>
    </submittedName>
</protein>
<keyword evidence="4" id="KW-1185">Reference proteome</keyword>
<keyword evidence="2" id="KW-0472">Membrane</keyword>
<evidence type="ECO:0000256" key="2">
    <source>
        <dbReference type="SAM" id="Phobius"/>
    </source>
</evidence>
<feature type="region of interest" description="Disordered" evidence="1">
    <location>
        <begin position="135"/>
        <end position="154"/>
    </location>
</feature>
<dbReference type="OrthoDB" id="4068815at2759"/>
<evidence type="ECO:0000256" key="1">
    <source>
        <dbReference type="SAM" id="MobiDB-lite"/>
    </source>
</evidence>
<dbReference type="Pfam" id="PF08728">
    <property type="entry name" value="CRT10"/>
    <property type="match status" value="2"/>
</dbReference>
<evidence type="ECO:0000313" key="4">
    <source>
        <dbReference type="Proteomes" id="UP000662931"/>
    </source>
</evidence>
<accession>A0A875RY06</accession>
<dbReference type="Proteomes" id="UP000662931">
    <property type="component" value="Chromosome 1"/>
</dbReference>
<sequence>MDPDDLILQEEVKDAKAGTSLSSSQSSMEFSFLGERDKPMKKDGMRIKMKLQDAEHRRRFERFLNFCGIEQSVINGSSVGLHGGHNDSRNSSRESVSSSANLEASTEVPQNYLYPFYRNDEDRYYSRHFSVSSLEGQEYGEEKQDSDDDQQRNGAFVRDDYGTLQFTVGDGYTEFSNLGKKYPETLTRNLAELGLPVNSNDTFANFENHSSVFNVNLEPSFQASETLEHAVRIQPAVKYPDPLTLKFHRVNRMSFFFERKYKNNIAVCSQKHDLIFIAANSAVEVFEPISLSETQSWDPVLEFETRPSVTTELQRNNSTWPYYPHSINFMSIGYLLGKEVLNITVDDGRVLIYYTQSLVEEVISSIARTKALRQIYTINPDIELVMKSSAWGVDTLGNLIVVSDNTQRITLFYYDEKTRKVFSVVTHQLVHNIPSVSFIRDSSSDSAVYVSAGSISKELVVFKFSFVVSHDNDLGISVRFIRPQVVSRSVMSGDIWTTHYVNGKYFKKVNSLQLVTGDPWVDHDNVTVNRVLNESKILRTESDECYSSHLGLAAEFQNFFIPTLSFNDPYYSRSFKSLTTDTDRFRRIKKMYDDYYNLKQRGKCPDHKSKNAKHYWEPVVSSPAFNLQFLLVSGKVQVGLFRVNRLLHNATVSNLFEYKAPNEEMSHSDRLSLSLVIPELSCYIVASQVGLVSVFRLTEYRGIYGMRQEYVVPNYEKLSTGSALGIRTLIGLTYKKIGHCRYLLYLVYIDGLLLSYTLTDKDFDSTKSLGYL</sequence>
<feature type="transmembrane region" description="Helical" evidence="2">
    <location>
        <begin position="675"/>
        <end position="697"/>
    </location>
</feature>
<proteinExistence type="predicted"/>
<gene>
    <name evidence="3" type="ORF">FOA43_000764</name>
</gene>
<dbReference type="AlphaFoldDB" id="A0A875RY06"/>
<dbReference type="InterPro" id="IPR014839">
    <property type="entry name" value="Crt10"/>
</dbReference>
<keyword evidence="2" id="KW-0812">Transmembrane</keyword>
<feature type="region of interest" description="Disordered" evidence="1">
    <location>
        <begin position="80"/>
        <end position="104"/>
    </location>
</feature>
<keyword evidence="2" id="KW-1133">Transmembrane helix</keyword>
<feature type="region of interest" description="Disordered" evidence="1">
    <location>
        <begin position="12"/>
        <end position="35"/>
    </location>
</feature>
<name>A0A875RY06_EENNA</name>
<dbReference type="RefSeq" id="XP_038777018.1">
    <property type="nucleotide sequence ID" value="XM_038921090.1"/>
</dbReference>
<dbReference type="EMBL" id="CP064812">
    <property type="protein sequence ID" value="QPG73453.1"/>
    <property type="molecule type" value="Genomic_DNA"/>
</dbReference>